<keyword evidence="2" id="KW-1185">Reference proteome</keyword>
<evidence type="ECO:0000313" key="2">
    <source>
        <dbReference type="Proteomes" id="UP000700334"/>
    </source>
</evidence>
<organism evidence="1 2">
    <name type="scientific">Galemys pyrenaicus</name>
    <name type="common">Iberian desman</name>
    <name type="synonym">Pyrenean desman</name>
    <dbReference type="NCBI Taxonomy" id="202257"/>
    <lineage>
        <taxon>Eukaryota</taxon>
        <taxon>Metazoa</taxon>
        <taxon>Chordata</taxon>
        <taxon>Craniata</taxon>
        <taxon>Vertebrata</taxon>
        <taxon>Euteleostomi</taxon>
        <taxon>Mammalia</taxon>
        <taxon>Eutheria</taxon>
        <taxon>Laurasiatheria</taxon>
        <taxon>Eulipotyphla</taxon>
        <taxon>Talpidae</taxon>
        <taxon>Galemys</taxon>
    </lineage>
</organism>
<protein>
    <submittedName>
        <fullName evidence="1">Uncharacterized protein</fullName>
    </submittedName>
</protein>
<proteinExistence type="predicted"/>
<accession>A0A8J6BSS0</accession>
<name>A0A8J6BSS0_GALPY</name>
<sequence length="123" mass="13022">QSGFQPGHRAAQPNWDPRSITQAEHGLHCQVSVVEVQGHYDNFSQEVFTEVQKFGALVPWRGVHAELSPVPDFQLSGVMLSVGAGGLVKLHASVTCLGTSGSSCVDGNLGSGHPEVPFSHHVA</sequence>
<dbReference type="EMBL" id="JAGFMF010011380">
    <property type="protein sequence ID" value="KAG8524854.1"/>
    <property type="molecule type" value="Genomic_DNA"/>
</dbReference>
<reference evidence="1" key="1">
    <citation type="journal article" date="2021" name="Evol. Appl.">
        <title>The genome of the Pyrenean desman and the effects of bottlenecks and inbreeding on the genomic landscape of an endangered species.</title>
        <authorList>
            <person name="Escoda L."/>
            <person name="Castresana J."/>
        </authorList>
    </citation>
    <scope>NUCLEOTIDE SEQUENCE</scope>
    <source>
        <strain evidence="1">IBE-C5619</strain>
    </source>
</reference>
<gene>
    <name evidence="1" type="ORF">J0S82_017832</name>
</gene>
<dbReference type="Proteomes" id="UP000700334">
    <property type="component" value="Unassembled WGS sequence"/>
</dbReference>
<feature type="non-terminal residue" evidence="1">
    <location>
        <position position="1"/>
    </location>
</feature>
<dbReference type="AlphaFoldDB" id="A0A8J6BSS0"/>
<comment type="caution">
    <text evidence="1">The sequence shown here is derived from an EMBL/GenBank/DDBJ whole genome shotgun (WGS) entry which is preliminary data.</text>
</comment>
<evidence type="ECO:0000313" key="1">
    <source>
        <dbReference type="EMBL" id="KAG8524854.1"/>
    </source>
</evidence>